<keyword evidence="5 10" id="KW-0862">Zinc</keyword>
<comment type="cofactor">
    <cofactor evidence="10">
        <name>Zn(2+)</name>
        <dbReference type="ChEBI" id="CHEBI:29105"/>
    </cofactor>
    <text evidence="10">Binds 1 zinc ion per subunit.</text>
</comment>
<evidence type="ECO:0000256" key="4">
    <source>
        <dbReference type="ARBA" id="ARBA00022723"/>
    </source>
</evidence>
<feature type="domain" description="Galactose-1-phosphate uridyl transferase N-terminal" evidence="11">
    <location>
        <begin position="5"/>
        <end position="174"/>
    </location>
</feature>
<dbReference type="GO" id="GO:0008270">
    <property type="term" value="F:zinc ion binding"/>
    <property type="evidence" value="ECO:0007669"/>
    <property type="project" value="InterPro"/>
</dbReference>
<evidence type="ECO:0000256" key="1">
    <source>
        <dbReference type="ARBA" id="ARBA00010951"/>
    </source>
</evidence>
<dbReference type="Pfam" id="PF01087">
    <property type="entry name" value="GalP_UDP_transf"/>
    <property type="match status" value="1"/>
</dbReference>
<evidence type="ECO:0000256" key="9">
    <source>
        <dbReference type="PIRSR" id="PIRSR000808-1"/>
    </source>
</evidence>
<protein>
    <recommendedName>
        <fullName evidence="8">Galactose-1-phosphate uridylyltransferase</fullName>
        <ecNumber evidence="8">2.7.7.12</ecNumber>
    </recommendedName>
</protein>
<evidence type="ECO:0000256" key="10">
    <source>
        <dbReference type="PIRSR" id="PIRSR000808-3"/>
    </source>
</evidence>
<evidence type="ECO:0000256" key="6">
    <source>
        <dbReference type="ARBA" id="ARBA00023144"/>
    </source>
</evidence>
<name>E0U7S7_GLOV7</name>
<feature type="binding site" evidence="10">
    <location>
        <position position="162"/>
    </location>
    <ligand>
        <name>Zn(2+)</name>
        <dbReference type="ChEBI" id="CHEBI:29105"/>
    </ligand>
</feature>
<dbReference type="eggNOG" id="COG1085">
    <property type="taxonomic scope" value="Bacteria"/>
</dbReference>
<keyword evidence="3 13" id="KW-0548">Nucleotidyltransferase</keyword>
<dbReference type="STRING" id="497965.Cyan7822_2932"/>
<keyword evidence="2 13" id="KW-0808">Transferase</keyword>
<feature type="binding site" evidence="10">
    <location>
        <position position="46"/>
    </location>
    <ligand>
        <name>Zn(2+)</name>
        <dbReference type="ChEBI" id="CHEBI:29105"/>
    </ligand>
</feature>
<evidence type="ECO:0000259" key="12">
    <source>
        <dbReference type="Pfam" id="PF02744"/>
    </source>
</evidence>
<evidence type="ECO:0000313" key="14">
    <source>
        <dbReference type="Proteomes" id="UP000008206"/>
    </source>
</evidence>
<dbReference type="Pfam" id="PF02744">
    <property type="entry name" value="GalP_UDP_tr_C"/>
    <property type="match status" value="1"/>
</dbReference>
<evidence type="ECO:0000313" key="13">
    <source>
        <dbReference type="EMBL" id="ADN14889.1"/>
    </source>
</evidence>
<comment type="similarity">
    <text evidence="1">Belongs to the galactose-1-phosphate uridylyltransferase type 1 family.</text>
</comment>
<dbReference type="EMBL" id="CP002198">
    <property type="protein sequence ID" value="ADN14889.1"/>
    <property type="molecule type" value="Genomic_DNA"/>
</dbReference>
<dbReference type="Gene3D" id="3.30.428.10">
    <property type="entry name" value="HIT-like"/>
    <property type="match status" value="2"/>
</dbReference>
<dbReference type="PANTHER" id="PTHR42763">
    <property type="entry name" value="ADP-GLUCOSE PHOSPHORYLASE"/>
    <property type="match status" value="1"/>
</dbReference>
<evidence type="ECO:0000259" key="11">
    <source>
        <dbReference type="Pfam" id="PF01087"/>
    </source>
</evidence>
<dbReference type="InterPro" id="IPR001937">
    <property type="entry name" value="GalP_UDPtransf1"/>
</dbReference>
<dbReference type="EC" id="2.7.7.12" evidence="8"/>
<feature type="active site" description="Tele-UMP-histidine intermediate" evidence="9">
    <location>
        <position position="164"/>
    </location>
</feature>
<dbReference type="InterPro" id="IPR053177">
    <property type="entry name" value="ADP-glucose_phosphorylase"/>
</dbReference>
<dbReference type="GO" id="GO:0006012">
    <property type="term" value="P:galactose metabolic process"/>
    <property type="evidence" value="ECO:0007669"/>
    <property type="project" value="UniProtKB-UniRule"/>
</dbReference>
<dbReference type="KEGG" id="cyj:Cyan7822_2932"/>
<dbReference type="PIRSF" id="PIRSF000808">
    <property type="entry name" value="GalT"/>
    <property type="match status" value="1"/>
</dbReference>
<dbReference type="UniPathway" id="UPA00214"/>
<sequence length="329" mass="37733">MSSGQLRLNTATGEWVIYAPTRRKRPQELCQQTQQNPSISQACPFCDNGNYSEPVIFDLPHPSKSGWLTRVIPNKYPVLMPCGNTERISQGIYLSMQGYGKHEVVIESPDHDQTPGTMTVEEVAAIIETYHQRYLALMADPKTMMAIIFRNHKKEAGASQPHPHSQIIATSFVPRHRRWQEEEALRYFDRWHRCVYCDMLAYESEEGKRVIEENDSFVAFVPYAAQVPCEVWIMPKQHKADFGNISELEKADFAVIFQSILCRLYRKLDNPAYNYVINTASRYKGEEPQLHWYCQILPRLTTPAGFELGAGISINPSIPEEDAAFLRDD</sequence>
<evidence type="ECO:0000256" key="7">
    <source>
        <dbReference type="ARBA" id="ARBA00023277"/>
    </source>
</evidence>
<dbReference type="HOGENOM" id="CLU_029960_1_0_3"/>
<dbReference type="GO" id="GO:0008108">
    <property type="term" value="F:UDP-glucose:hexose-1-phosphate uridylyltransferase activity"/>
    <property type="evidence" value="ECO:0007669"/>
    <property type="project" value="UniProtKB-UniRule"/>
</dbReference>
<dbReference type="OrthoDB" id="9769064at2"/>
<dbReference type="InterPro" id="IPR005850">
    <property type="entry name" value="GalP_Utransf_C"/>
</dbReference>
<dbReference type="AlphaFoldDB" id="E0U7S7"/>
<keyword evidence="14" id="KW-1185">Reference proteome</keyword>
<dbReference type="InterPro" id="IPR005849">
    <property type="entry name" value="GalP_Utransf_N"/>
</dbReference>
<evidence type="ECO:0000256" key="2">
    <source>
        <dbReference type="ARBA" id="ARBA00022679"/>
    </source>
</evidence>
<keyword evidence="4 10" id="KW-0479">Metal-binding</keyword>
<keyword evidence="6" id="KW-0299">Galactose metabolism</keyword>
<accession>E0U7S7</accession>
<dbReference type="PANTHER" id="PTHR42763:SF2">
    <property type="entry name" value="ADP-GLUCOSE PHOSPHORYLASE"/>
    <property type="match status" value="1"/>
</dbReference>
<dbReference type="InterPro" id="IPR036265">
    <property type="entry name" value="HIT-like_sf"/>
</dbReference>
<keyword evidence="7" id="KW-0119">Carbohydrate metabolism</keyword>
<dbReference type="RefSeq" id="WP_013322992.1">
    <property type="nucleotide sequence ID" value="NC_014501.1"/>
</dbReference>
<feature type="binding site" evidence="10">
    <location>
        <position position="43"/>
    </location>
    <ligand>
        <name>Zn(2+)</name>
        <dbReference type="ChEBI" id="CHEBI:29105"/>
    </ligand>
</feature>
<dbReference type="NCBIfam" id="TIGR00209">
    <property type="entry name" value="galT_1"/>
    <property type="match status" value="1"/>
</dbReference>
<evidence type="ECO:0000256" key="3">
    <source>
        <dbReference type="ARBA" id="ARBA00022695"/>
    </source>
</evidence>
<organism evidence="13 14">
    <name type="scientific">Gloeothece verrucosa (strain PCC 7822)</name>
    <name type="common">Cyanothece sp. (strain PCC 7822)</name>
    <dbReference type="NCBI Taxonomy" id="497965"/>
    <lineage>
        <taxon>Bacteria</taxon>
        <taxon>Bacillati</taxon>
        <taxon>Cyanobacteriota</taxon>
        <taxon>Cyanophyceae</taxon>
        <taxon>Oscillatoriophycideae</taxon>
        <taxon>Chroococcales</taxon>
        <taxon>Aphanothecaceae</taxon>
        <taxon>Gloeothece</taxon>
        <taxon>Gloeothece verrucosa</taxon>
    </lineage>
</organism>
<feature type="binding site" evidence="10">
    <location>
        <position position="111"/>
    </location>
    <ligand>
        <name>Zn(2+)</name>
        <dbReference type="ChEBI" id="CHEBI:29105"/>
    </ligand>
</feature>
<dbReference type="SUPFAM" id="SSF54197">
    <property type="entry name" value="HIT-like"/>
    <property type="match status" value="2"/>
</dbReference>
<evidence type="ECO:0000256" key="8">
    <source>
        <dbReference type="NCBIfam" id="TIGR00209"/>
    </source>
</evidence>
<feature type="domain" description="Galactose-1-phosphate uridyl transferase C-terminal" evidence="12">
    <location>
        <begin position="186"/>
        <end position="268"/>
    </location>
</feature>
<proteinExistence type="inferred from homology"/>
<dbReference type="Proteomes" id="UP000008206">
    <property type="component" value="Chromosome"/>
</dbReference>
<gene>
    <name evidence="13" type="ordered locus">Cyan7822_2932</name>
</gene>
<evidence type="ECO:0000256" key="5">
    <source>
        <dbReference type="ARBA" id="ARBA00022833"/>
    </source>
</evidence>
<reference evidence="14" key="1">
    <citation type="journal article" date="2011" name="MBio">
        <title>Novel metabolic attributes of the genus Cyanothece, comprising a group of unicellular nitrogen-fixing Cyanobacteria.</title>
        <authorList>
            <person name="Bandyopadhyay A."/>
            <person name="Elvitigala T."/>
            <person name="Welsh E."/>
            <person name="Stockel J."/>
            <person name="Liberton M."/>
            <person name="Min H."/>
            <person name="Sherman L.A."/>
            <person name="Pakrasi H.B."/>
        </authorList>
    </citation>
    <scope>NUCLEOTIDE SEQUENCE [LARGE SCALE GENOMIC DNA]</scope>
    <source>
        <strain evidence="14">PCC 7822</strain>
    </source>
</reference>